<evidence type="ECO:0000313" key="13">
    <source>
        <dbReference type="EMBL" id="CAF4561061.1"/>
    </source>
</evidence>
<gene>
    <name evidence="13" type="ORF">HFQ381_LOCUS31462</name>
    <name evidence="12" type="ORF">LUA448_LOCUS12464</name>
</gene>
<dbReference type="PANTHER" id="PTHR46481">
    <property type="entry name" value="ZINC FINGER BED DOMAIN-CONTAINING PROTEIN 4"/>
    <property type="match status" value="1"/>
</dbReference>
<feature type="domain" description="HAT C-terminal dimerisation" evidence="11">
    <location>
        <begin position="680"/>
        <end position="734"/>
    </location>
</feature>
<evidence type="ECO:0000256" key="9">
    <source>
        <dbReference type="SAM" id="MobiDB-lite"/>
    </source>
</evidence>
<evidence type="ECO:0000259" key="11">
    <source>
        <dbReference type="Pfam" id="PF05699"/>
    </source>
</evidence>
<keyword evidence="3" id="KW-0863">Zinc-finger</keyword>
<keyword evidence="5" id="KW-0805">Transcription regulation</keyword>
<evidence type="ECO:0000256" key="6">
    <source>
        <dbReference type="ARBA" id="ARBA00023125"/>
    </source>
</evidence>
<dbReference type="Pfam" id="PF02892">
    <property type="entry name" value="zf-BED"/>
    <property type="match status" value="1"/>
</dbReference>
<proteinExistence type="predicted"/>
<evidence type="ECO:0000256" key="2">
    <source>
        <dbReference type="ARBA" id="ARBA00022723"/>
    </source>
</evidence>
<keyword evidence="7" id="KW-0804">Transcription</keyword>
<accession>A0A820Z7H0</accession>
<evidence type="ECO:0000313" key="14">
    <source>
        <dbReference type="Proteomes" id="UP000663851"/>
    </source>
</evidence>
<evidence type="ECO:0000256" key="7">
    <source>
        <dbReference type="ARBA" id="ARBA00023163"/>
    </source>
</evidence>
<feature type="domain" description="BED-type" evidence="10">
    <location>
        <begin position="65"/>
        <end position="95"/>
    </location>
</feature>
<dbReference type="Proteomes" id="UP000663851">
    <property type="component" value="Unassembled WGS sequence"/>
</dbReference>
<evidence type="ECO:0000313" key="12">
    <source>
        <dbReference type="EMBL" id="CAF3344435.1"/>
    </source>
</evidence>
<protein>
    <submittedName>
        <fullName evidence="13">Uncharacterized protein</fullName>
    </submittedName>
</protein>
<dbReference type="EMBL" id="CAJOBO010006412">
    <property type="protein sequence ID" value="CAF4561061.1"/>
    <property type="molecule type" value="Genomic_DNA"/>
</dbReference>
<dbReference type="GO" id="GO:0003677">
    <property type="term" value="F:DNA binding"/>
    <property type="evidence" value="ECO:0007669"/>
    <property type="project" value="UniProtKB-KW"/>
</dbReference>
<dbReference type="GO" id="GO:0008270">
    <property type="term" value="F:zinc ion binding"/>
    <property type="evidence" value="ECO:0007669"/>
    <property type="project" value="UniProtKB-KW"/>
</dbReference>
<dbReference type="SUPFAM" id="SSF53098">
    <property type="entry name" value="Ribonuclease H-like"/>
    <property type="match status" value="1"/>
</dbReference>
<dbReference type="Proteomes" id="UP000663833">
    <property type="component" value="Unassembled WGS sequence"/>
</dbReference>
<keyword evidence="8" id="KW-0539">Nucleus</keyword>
<feature type="compositionally biased region" description="Polar residues" evidence="9">
    <location>
        <begin position="26"/>
        <end position="40"/>
    </location>
</feature>
<keyword evidence="6" id="KW-0238">DNA-binding</keyword>
<dbReference type="Pfam" id="PF05699">
    <property type="entry name" value="Dimer_Tnp_hAT"/>
    <property type="match status" value="1"/>
</dbReference>
<feature type="compositionally biased region" description="Polar residues" evidence="9">
    <location>
        <begin position="620"/>
        <end position="630"/>
    </location>
</feature>
<keyword evidence="4" id="KW-0862">Zinc</keyword>
<dbReference type="EMBL" id="CAJNYD010001532">
    <property type="protein sequence ID" value="CAF3344435.1"/>
    <property type="molecule type" value="Genomic_DNA"/>
</dbReference>
<evidence type="ECO:0000256" key="8">
    <source>
        <dbReference type="ARBA" id="ARBA00023242"/>
    </source>
</evidence>
<keyword evidence="2" id="KW-0479">Metal-binding</keyword>
<dbReference type="InterPro" id="IPR012337">
    <property type="entry name" value="RNaseH-like_sf"/>
</dbReference>
<evidence type="ECO:0000256" key="5">
    <source>
        <dbReference type="ARBA" id="ARBA00023015"/>
    </source>
</evidence>
<dbReference type="PANTHER" id="PTHR46481:SF10">
    <property type="entry name" value="ZINC FINGER BED DOMAIN-CONTAINING PROTEIN 39"/>
    <property type="match status" value="1"/>
</dbReference>
<dbReference type="InterPro" id="IPR008906">
    <property type="entry name" value="HATC_C_dom"/>
</dbReference>
<dbReference type="AlphaFoldDB" id="A0A820Z7H0"/>
<reference evidence="13" key="1">
    <citation type="submission" date="2021-02" db="EMBL/GenBank/DDBJ databases">
        <authorList>
            <person name="Nowell W R."/>
        </authorList>
    </citation>
    <scope>NUCLEOTIDE SEQUENCE</scope>
</reference>
<comment type="caution">
    <text evidence="13">The sequence shown here is derived from an EMBL/GenBank/DDBJ whole genome shotgun (WGS) entry which is preliminary data.</text>
</comment>
<organism evidence="13 14">
    <name type="scientific">Rotaria socialis</name>
    <dbReference type="NCBI Taxonomy" id="392032"/>
    <lineage>
        <taxon>Eukaryota</taxon>
        <taxon>Metazoa</taxon>
        <taxon>Spiralia</taxon>
        <taxon>Gnathifera</taxon>
        <taxon>Rotifera</taxon>
        <taxon>Eurotatoria</taxon>
        <taxon>Bdelloidea</taxon>
        <taxon>Philodinida</taxon>
        <taxon>Philodinidae</taxon>
        <taxon>Rotaria</taxon>
    </lineage>
</organism>
<dbReference type="InterPro" id="IPR003656">
    <property type="entry name" value="Znf_BED"/>
</dbReference>
<evidence type="ECO:0000259" key="10">
    <source>
        <dbReference type="Pfam" id="PF02892"/>
    </source>
</evidence>
<comment type="subcellular location">
    <subcellularLocation>
        <location evidence="1">Nucleus</location>
    </subcellularLocation>
</comment>
<evidence type="ECO:0000256" key="1">
    <source>
        <dbReference type="ARBA" id="ARBA00004123"/>
    </source>
</evidence>
<evidence type="ECO:0000256" key="3">
    <source>
        <dbReference type="ARBA" id="ARBA00022771"/>
    </source>
</evidence>
<dbReference type="GO" id="GO:0005634">
    <property type="term" value="C:nucleus"/>
    <property type="evidence" value="ECO:0007669"/>
    <property type="project" value="UniProtKB-SubCell"/>
</dbReference>
<feature type="region of interest" description="Disordered" evidence="9">
    <location>
        <begin position="612"/>
        <end position="633"/>
    </location>
</feature>
<dbReference type="GO" id="GO:0046983">
    <property type="term" value="F:protein dimerization activity"/>
    <property type="evidence" value="ECO:0007669"/>
    <property type="project" value="InterPro"/>
</dbReference>
<feature type="region of interest" description="Disordered" evidence="9">
    <location>
        <begin position="23"/>
        <end position="44"/>
    </location>
</feature>
<dbReference type="InterPro" id="IPR052035">
    <property type="entry name" value="ZnF_BED_domain_contain"/>
</dbReference>
<name>A0A820Z7H0_9BILA</name>
<sequence>MNEIISQVDIDLSDDSPDVCVLSPASAPTSTSIEPNLTTSETDDSIPKTIRDKFYANIAKYDTKWSAECILCKKVQYDSKGVTSNMNRHIKSQHKAAYQEWMNQLDQLSNNDQKKISDIFIKRNEIKKKSSTSKLLYHNSHPRQIQLSQSIVENLIVNLGLPLSIVEREPFIKFMNVVDPKFTMTSRRTLSRTTIPRLYATMNEELKKFCAQSHFISLTLDIWSDRRLRAFFAMTGHAFVDNALKSYVLCFLPLHGSHSANLLLQTYENVVSMFDMQTKLVRLVTDNAANNIKAFENLIIPGFEHYFDNEDNDEAESDVDLDGYSDDDDDGDKSYNQVINNNETHIIESIKYSFDNVTANSDALRIPCFAHTIQLVVNDGLKQTSSIETALVKVSKIAKLSHTSISFAEKLEHIGKSIPRANKTRWNSQFNTVENVLRIPSSELNEILISLKRKDLCLLAKDYQMLNEFMLLLTLFAEATTLTQAENTPSISFIAPTVLTIYYDLVYEQSNILYTSSLCKSLLTSLIARFGGLLEELGVTIDKSIPQKSSSELYRDQIFIYSSFLDGKFKLDWVLESSLPLEKKNVICDKIKNLIYDHCVVLMHNNSSTKTPESHVFDGDQSTKTATSRTTPKRKSLFSNIEQKNVKKQKIDNFASIKDEINTYLNDDDSNSNRFILIDQSIKYKALNQLSKKIFTVPATSSPVERVFFQSGFIFRQHRSKMSRKTLQMLTMLKCNQGLM</sequence>
<evidence type="ECO:0000256" key="4">
    <source>
        <dbReference type="ARBA" id="ARBA00022833"/>
    </source>
</evidence>